<protein>
    <submittedName>
        <fullName evidence="1">Uncharacterized protein</fullName>
    </submittedName>
</protein>
<evidence type="ECO:0000313" key="1">
    <source>
        <dbReference type="EMBL" id="SFI24174.1"/>
    </source>
</evidence>
<gene>
    <name evidence="1" type="ORF">SAMN05444682_10320</name>
</gene>
<dbReference type="EMBL" id="FOQO01000003">
    <property type="protein sequence ID" value="SFI24174.1"/>
    <property type="molecule type" value="Genomic_DNA"/>
</dbReference>
<keyword evidence="2" id="KW-1185">Reference proteome</keyword>
<accession>A0A1I3GL37</accession>
<dbReference type="Proteomes" id="UP000198670">
    <property type="component" value="Unassembled WGS sequence"/>
</dbReference>
<proteinExistence type="predicted"/>
<organism evidence="1 2">
    <name type="scientific">Parapedobacter indicus</name>
    <dbReference type="NCBI Taxonomy" id="1477437"/>
    <lineage>
        <taxon>Bacteria</taxon>
        <taxon>Pseudomonadati</taxon>
        <taxon>Bacteroidota</taxon>
        <taxon>Sphingobacteriia</taxon>
        <taxon>Sphingobacteriales</taxon>
        <taxon>Sphingobacteriaceae</taxon>
        <taxon>Parapedobacter</taxon>
    </lineage>
</organism>
<reference evidence="1 2" key="1">
    <citation type="submission" date="2016-10" db="EMBL/GenBank/DDBJ databases">
        <authorList>
            <person name="de Groot N.N."/>
        </authorList>
    </citation>
    <scope>NUCLEOTIDE SEQUENCE [LARGE SCALE GENOMIC DNA]</scope>
    <source>
        <strain evidence="1 2">RK1</strain>
    </source>
</reference>
<name>A0A1I3GL37_9SPHI</name>
<evidence type="ECO:0000313" key="2">
    <source>
        <dbReference type="Proteomes" id="UP000198670"/>
    </source>
</evidence>
<dbReference type="AlphaFoldDB" id="A0A1I3GL37"/>
<sequence length="70" mass="7964">MSASLCKNPTGDIARSNKADRKNKWLDDPQAEFFSPHFECFVLIDLKTEGTGYEEVGQRHELVILIQILV</sequence>